<dbReference type="Proteomes" id="UP001597241">
    <property type="component" value="Unassembled WGS sequence"/>
</dbReference>
<evidence type="ECO:0000313" key="1">
    <source>
        <dbReference type="EMBL" id="MFD1292614.1"/>
    </source>
</evidence>
<keyword evidence="2" id="KW-1185">Reference proteome</keyword>
<comment type="caution">
    <text evidence="1">The sequence shown here is derived from an EMBL/GenBank/DDBJ whole genome shotgun (WGS) entry which is preliminary data.</text>
</comment>
<accession>A0ABW3WK05</accession>
<gene>
    <name evidence="1" type="ORF">ACFQ5N_02090</name>
</gene>
<protein>
    <submittedName>
        <fullName evidence="1">Uncharacterized protein</fullName>
    </submittedName>
</protein>
<evidence type="ECO:0000313" key="2">
    <source>
        <dbReference type="Proteomes" id="UP001597241"/>
    </source>
</evidence>
<dbReference type="RefSeq" id="WP_386807314.1">
    <property type="nucleotide sequence ID" value="NZ_JBHTMV010000002.1"/>
</dbReference>
<reference evidence="2" key="1">
    <citation type="journal article" date="2019" name="Int. J. Syst. Evol. Microbiol.">
        <title>The Global Catalogue of Microorganisms (GCM) 10K type strain sequencing project: providing services to taxonomists for standard genome sequencing and annotation.</title>
        <authorList>
            <consortium name="The Broad Institute Genomics Platform"/>
            <consortium name="The Broad Institute Genome Sequencing Center for Infectious Disease"/>
            <person name="Wu L."/>
            <person name="Ma J."/>
        </authorList>
    </citation>
    <scope>NUCLEOTIDE SEQUENCE [LARGE SCALE GENOMIC DNA]</scope>
    <source>
        <strain evidence="2">CCUG 62221</strain>
    </source>
</reference>
<proteinExistence type="predicted"/>
<sequence length="509" mass="59947">MALVFDNRNIQIKFFSNKTLNSNLKKELVVYPVLAHKIYAPVIDDLKLNIFQKYILSILNKGNFSFDKISEWLSLDIVLVKTIAAELANKGLIDINTMDISNKGKELIEGTFSWFNNAEDLKKDIRYVFQDVFTQELYPIVLPFDNFQENVWLEKGQLISGTKGKKDSFHYELIKPGNIDLKKIRKPDSEKILDTLNEVIKKYTPDSKNDIKEVPNAVSYIGEQPDLLYCAMWISSEQNNRQEDNIEVSDPFNIYDDAYWLRNIVLQAKKENDTLKVVIHNLVYNIEEEEKNKFSEFMRLFDKELEKEIDQKFDFTLKTEYSNLYLAIKEYFFDIKFYELHKDATHLKNSFRKSQIILETFFKIIFEKFKGDYDDVISSQTYNGARFHAYKDEIIAKIKQINTNAEIPNWYHHEFKDVYNALRNPDRASLRALFIASVMASFYNNEIPIYQILKAKSNSAICIENIAESRNKVGHKYIEIPDKEIDKYFEDVKTMRKDIEEIIQIFVNN</sequence>
<name>A0ABW3WK05_9FLAO</name>
<dbReference type="EMBL" id="JBHTMV010000002">
    <property type="protein sequence ID" value="MFD1292614.1"/>
    <property type="molecule type" value="Genomic_DNA"/>
</dbReference>
<organism evidence="1 2">
    <name type="scientific">Lutibacter holmesii</name>
    <dbReference type="NCBI Taxonomy" id="1137985"/>
    <lineage>
        <taxon>Bacteria</taxon>
        <taxon>Pseudomonadati</taxon>
        <taxon>Bacteroidota</taxon>
        <taxon>Flavobacteriia</taxon>
        <taxon>Flavobacteriales</taxon>
        <taxon>Flavobacteriaceae</taxon>
        <taxon>Lutibacter</taxon>
    </lineage>
</organism>